<proteinExistence type="predicted"/>
<dbReference type="EMBL" id="LAVV01002876">
    <property type="protein sequence ID" value="KNZ62532.1"/>
    <property type="molecule type" value="Genomic_DNA"/>
</dbReference>
<sequence length="336" mass="38951">MRLAEMSSPIRMLQYHIPPCDSTDCTSKSTPKMIQHAKFSLPSPTHYFPFLIHSKFSYFFSLTLILVLWKEVYIVVVSWDKQLRICSMFWIKIHKWFCATSHSYFGMKYLNTCGTVTWYVTLFNSMTNSQPQINNYSLNSISSQLNHQHSQFSPPTTLHLLFLLSHFPLLFSYFYSIPFYLYIFYNLCLVRTFTYFLLQSILLLTSSNLYSFCSLSPTLPINPSLLIFHAPALIKSSIKISFESKILIGLDSSAGPIAFWLGSTLCLIRMSQRTQELPLSLIPRGSLVYSGSVTDPFCFENSEYHFVEHLPFFASLSGLDIFLLKYFSFLLFFNFH</sequence>
<comment type="caution">
    <text evidence="2">The sequence shown here is derived from an EMBL/GenBank/DDBJ whole genome shotgun (WGS) entry which is preliminary data.</text>
</comment>
<evidence type="ECO:0000256" key="1">
    <source>
        <dbReference type="SAM" id="Phobius"/>
    </source>
</evidence>
<protein>
    <submittedName>
        <fullName evidence="2">Uncharacterized protein</fullName>
    </submittedName>
</protein>
<keyword evidence="1" id="KW-1133">Transmembrane helix</keyword>
<evidence type="ECO:0000313" key="3">
    <source>
        <dbReference type="Proteomes" id="UP000037035"/>
    </source>
</evidence>
<accession>A0A0L6VPI3</accession>
<keyword evidence="3" id="KW-1185">Reference proteome</keyword>
<feature type="transmembrane region" description="Helical" evidence="1">
    <location>
        <begin position="312"/>
        <end position="333"/>
    </location>
</feature>
<dbReference type="VEuPathDB" id="FungiDB:VP01_1258g1"/>
<evidence type="ECO:0000313" key="2">
    <source>
        <dbReference type="EMBL" id="KNZ62532.1"/>
    </source>
</evidence>
<gene>
    <name evidence="2" type="ORF">VP01_1258g1</name>
</gene>
<keyword evidence="1" id="KW-0812">Transmembrane</keyword>
<reference evidence="2 3" key="1">
    <citation type="submission" date="2015-08" db="EMBL/GenBank/DDBJ databases">
        <title>Next Generation Sequencing and Analysis of the Genome of Puccinia sorghi L Schw, the Causal Agent of Maize Common Rust.</title>
        <authorList>
            <person name="Rochi L."/>
            <person name="Burguener G."/>
            <person name="Darino M."/>
            <person name="Turjanski A."/>
            <person name="Kreff E."/>
            <person name="Dieguez M.J."/>
            <person name="Sacco F."/>
        </authorList>
    </citation>
    <scope>NUCLEOTIDE SEQUENCE [LARGE SCALE GENOMIC DNA]</scope>
    <source>
        <strain evidence="2 3">RO10H11247</strain>
    </source>
</reference>
<organism evidence="2 3">
    <name type="scientific">Puccinia sorghi</name>
    <dbReference type="NCBI Taxonomy" id="27349"/>
    <lineage>
        <taxon>Eukaryota</taxon>
        <taxon>Fungi</taxon>
        <taxon>Dikarya</taxon>
        <taxon>Basidiomycota</taxon>
        <taxon>Pucciniomycotina</taxon>
        <taxon>Pucciniomycetes</taxon>
        <taxon>Pucciniales</taxon>
        <taxon>Pucciniaceae</taxon>
        <taxon>Puccinia</taxon>
    </lineage>
</organism>
<dbReference type="Proteomes" id="UP000037035">
    <property type="component" value="Unassembled WGS sequence"/>
</dbReference>
<feature type="transmembrane region" description="Helical" evidence="1">
    <location>
        <begin position="157"/>
        <end position="175"/>
    </location>
</feature>
<keyword evidence="1" id="KW-0472">Membrane</keyword>
<dbReference type="AlphaFoldDB" id="A0A0L6VPI3"/>
<feature type="transmembrane region" description="Helical" evidence="1">
    <location>
        <begin position="56"/>
        <end position="79"/>
    </location>
</feature>
<name>A0A0L6VPI3_9BASI</name>